<dbReference type="PANTHER" id="PTHR10545">
    <property type="entry name" value="DIAMINE N-ACETYLTRANSFERASE"/>
    <property type="match status" value="1"/>
</dbReference>
<dbReference type="CDD" id="cd04301">
    <property type="entry name" value="NAT_SF"/>
    <property type="match status" value="1"/>
</dbReference>
<keyword evidence="4" id="KW-0614">Plasmid</keyword>
<gene>
    <name evidence="4" type="ORF">KYI10_11835</name>
</gene>
<dbReference type="PROSITE" id="PS51186">
    <property type="entry name" value="GNAT"/>
    <property type="match status" value="1"/>
</dbReference>
<sequence length="146" mass="17096">MKIRQANIDDLETVSILFNKYRIFYEKESDLKGAKNFIKNRIENEESIIFIAEYGEVIAGFVQIYPTFSSVSMKKSYILNDLFVDEKFRRNNLGESLINEVFKYAVSKDAKYVTLETSIGNINAQKLYEKMNMKIDNSVFHYIKKS</sequence>
<accession>A0AAT9PA05</accession>
<feature type="domain" description="N-acetyltransferase" evidence="3">
    <location>
        <begin position="1"/>
        <end position="146"/>
    </location>
</feature>
<evidence type="ECO:0000256" key="2">
    <source>
        <dbReference type="ARBA" id="ARBA00023315"/>
    </source>
</evidence>
<evidence type="ECO:0000313" key="4">
    <source>
        <dbReference type="EMBL" id="QYA34082.1"/>
    </source>
</evidence>
<geneLocation type="plasmid" evidence="4">
    <name>p19Msa1047_11</name>
</geneLocation>
<dbReference type="PANTHER" id="PTHR10545:SF29">
    <property type="entry name" value="GH14572P-RELATED"/>
    <property type="match status" value="1"/>
</dbReference>
<keyword evidence="1" id="KW-0808">Transferase</keyword>
<keyword evidence="2" id="KW-0012">Acyltransferase</keyword>
<dbReference type="InterPro" id="IPR000182">
    <property type="entry name" value="GNAT_dom"/>
</dbReference>
<dbReference type="EMBL" id="CP079956">
    <property type="protein sequence ID" value="QYA34082.1"/>
    <property type="molecule type" value="Genomic_DNA"/>
</dbReference>
<dbReference type="InterPro" id="IPR051016">
    <property type="entry name" value="Diverse_Substrate_AcTransf"/>
</dbReference>
<dbReference type="GO" id="GO:0008080">
    <property type="term" value="F:N-acetyltransferase activity"/>
    <property type="evidence" value="ECO:0007669"/>
    <property type="project" value="UniProtKB-ARBA"/>
</dbReference>
<name>A0AAT9PA05_9STAP</name>
<protein>
    <submittedName>
        <fullName evidence="4">GNAT family N-acetyltransferase</fullName>
    </submittedName>
</protein>
<dbReference type="AlphaFoldDB" id="A0AAT9PA05"/>
<evidence type="ECO:0000256" key="1">
    <source>
        <dbReference type="ARBA" id="ARBA00022679"/>
    </source>
</evidence>
<reference evidence="4" key="1">
    <citation type="submission" date="2024-06" db="EMBL/GenBank/DDBJ databases">
        <title>Prevalence and characterization of methicillin-resistant Macrococcus spp. in food producing animals and meat in Switzerland in 2019.</title>
        <authorList>
            <person name="Keller J.E."/>
            <person name="Schwendener S."/>
            <person name="Neuenschwander J."/>
            <person name="Overesch G."/>
            <person name="Perreten V."/>
        </authorList>
    </citation>
    <scope>NUCLEOTIDE SEQUENCE</scope>
    <source>
        <strain evidence="4">19Msa1099</strain>
        <plasmid evidence="4">p19Msa1047_11</plasmid>
    </source>
</reference>
<organism evidence="4">
    <name type="scientific">Macrococcus psychrotolerans</name>
    <dbReference type="NCBI Taxonomy" id="3039389"/>
    <lineage>
        <taxon>Bacteria</taxon>
        <taxon>Bacillati</taxon>
        <taxon>Bacillota</taxon>
        <taxon>Bacilli</taxon>
        <taxon>Bacillales</taxon>
        <taxon>Staphylococcaceae</taxon>
        <taxon>Macrococcus</taxon>
    </lineage>
</organism>
<proteinExistence type="predicted"/>
<evidence type="ECO:0000259" key="3">
    <source>
        <dbReference type="PROSITE" id="PS51186"/>
    </source>
</evidence>
<dbReference type="Pfam" id="PF00583">
    <property type="entry name" value="Acetyltransf_1"/>
    <property type="match status" value="1"/>
</dbReference>